<evidence type="ECO:0000313" key="2">
    <source>
        <dbReference type="Proteomes" id="UP000199601"/>
    </source>
</evidence>
<evidence type="ECO:0000313" key="1">
    <source>
        <dbReference type="EMBL" id="CQD17751.1"/>
    </source>
</evidence>
<accession>A0A0U1DJH8</accession>
<gene>
    <name evidence="1" type="ORF">BN000_03948</name>
</gene>
<protein>
    <submittedName>
        <fullName evidence="1">Uncharacterized protein</fullName>
    </submittedName>
</protein>
<dbReference type="EMBL" id="CTEC01000002">
    <property type="protein sequence ID" value="CQD17751.1"/>
    <property type="molecule type" value="Genomic_DNA"/>
</dbReference>
<organism evidence="1 2">
    <name type="scientific">Mycobacterium europaeum</name>
    <dbReference type="NCBI Taxonomy" id="761804"/>
    <lineage>
        <taxon>Bacteria</taxon>
        <taxon>Bacillati</taxon>
        <taxon>Actinomycetota</taxon>
        <taxon>Actinomycetes</taxon>
        <taxon>Mycobacteriales</taxon>
        <taxon>Mycobacteriaceae</taxon>
        <taxon>Mycobacterium</taxon>
        <taxon>Mycobacterium simiae complex</taxon>
    </lineage>
</organism>
<dbReference type="AlphaFoldDB" id="A0A0U1DJH8"/>
<dbReference type="Proteomes" id="UP000199601">
    <property type="component" value="Unassembled WGS sequence"/>
</dbReference>
<proteinExistence type="predicted"/>
<name>A0A0U1DJH8_9MYCO</name>
<reference evidence="2" key="1">
    <citation type="submission" date="2015-03" db="EMBL/GenBank/DDBJ databases">
        <authorList>
            <person name="Urmite Genomes"/>
        </authorList>
    </citation>
    <scope>NUCLEOTIDE SEQUENCE [LARGE SCALE GENOMIC DNA]</scope>
    <source>
        <strain evidence="2">CSUR P1344</strain>
    </source>
</reference>
<keyword evidence="2" id="KW-1185">Reference proteome</keyword>
<sequence>MTSSQSPSEPTSADWHLPSLAHVWSHQNRAIMAGADRLEALSAADRARSLAALGDRVRALVAALDDSWLVATAVFMIDDLYKSCFREFRWSPGVADYIAGSAGVFMHEFTERGFVLNYVVDNTESQANLSEMLTYVPEVFRAAGLRVVGPQLMALEIMERVEGRPRDVAAIPSTIDEGQQLAEEFVTQCHEDRRSHVYLNLQLAEDNSRLSLDVALSNTEAPGTLVVFRNQPPAAGTTVEVSAPPGVTMPTV</sequence>
<dbReference type="RefSeq" id="WP_090422423.1">
    <property type="nucleotide sequence ID" value="NZ_CTEC01000002.1"/>
</dbReference>